<dbReference type="GO" id="GO:0015074">
    <property type="term" value="P:DNA integration"/>
    <property type="evidence" value="ECO:0007669"/>
    <property type="project" value="InterPro"/>
</dbReference>
<dbReference type="Proteomes" id="UP000694402">
    <property type="component" value="Unassembled WGS sequence"/>
</dbReference>
<keyword evidence="3" id="KW-1185">Reference proteome</keyword>
<dbReference type="GO" id="GO:0006313">
    <property type="term" value="P:DNA transposition"/>
    <property type="evidence" value="ECO:0007669"/>
    <property type="project" value="InterPro"/>
</dbReference>
<dbReference type="InterPro" id="IPR002492">
    <property type="entry name" value="Transposase_Tc1-like"/>
</dbReference>
<dbReference type="Pfam" id="PF01498">
    <property type="entry name" value="HTH_Tnp_Tc3_2"/>
    <property type="match status" value="1"/>
</dbReference>
<proteinExistence type="predicted"/>
<evidence type="ECO:0000313" key="2">
    <source>
        <dbReference type="Ensembl" id="ENSOTSP00005145838.1"/>
    </source>
</evidence>
<dbReference type="InterPro" id="IPR036388">
    <property type="entry name" value="WH-like_DNA-bd_sf"/>
</dbReference>
<reference evidence="2" key="3">
    <citation type="submission" date="2025-09" db="UniProtKB">
        <authorList>
            <consortium name="Ensembl"/>
        </authorList>
    </citation>
    <scope>IDENTIFICATION</scope>
</reference>
<reference evidence="2" key="2">
    <citation type="submission" date="2025-08" db="UniProtKB">
        <authorList>
            <consortium name="Ensembl"/>
        </authorList>
    </citation>
    <scope>IDENTIFICATION</scope>
</reference>
<evidence type="ECO:0000313" key="3">
    <source>
        <dbReference type="Proteomes" id="UP000694402"/>
    </source>
</evidence>
<dbReference type="GeneTree" id="ENSGT01120000272162"/>
<reference evidence="3" key="1">
    <citation type="journal article" date="2018" name="PLoS ONE">
        <title>Chinook salmon (Oncorhynchus tshawytscha) genome and transcriptome.</title>
        <authorList>
            <person name="Christensen K.A."/>
            <person name="Leong J.S."/>
            <person name="Sakhrani D."/>
            <person name="Biagi C.A."/>
            <person name="Minkley D.R."/>
            <person name="Withler R.E."/>
            <person name="Rondeau E.B."/>
            <person name="Koop B.F."/>
            <person name="Devlin R.H."/>
        </authorList>
    </citation>
    <scope>NUCLEOTIDE SEQUENCE [LARGE SCALE GENOMIC DNA]</scope>
</reference>
<dbReference type="Ensembl" id="ENSOTST00005178877.1">
    <property type="protein sequence ID" value="ENSOTSP00005145838.1"/>
    <property type="gene ID" value="ENSOTSG00005051379.1"/>
</dbReference>
<protein>
    <recommendedName>
        <fullName evidence="1">Transposase Tc1-like domain-containing protein</fullName>
    </recommendedName>
</protein>
<dbReference type="GO" id="GO:0003677">
    <property type="term" value="F:DNA binding"/>
    <property type="evidence" value="ECO:0007669"/>
    <property type="project" value="InterPro"/>
</dbReference>
<dbReference type="AlphaFoldDB" id="A0AAZ3RXF3"/>
<accession>A0AAZ3RXF3</accession>
<feature type="domain" description="Transposase Tc1-like" evidence="1">
    <location>
        <begin position="66"/>
        <end position="136"/>
    </location>
</feature>
<sequence>MRSKELSVELRDRIVSKAQIWGRVISASLKVPKNTEASIILKWKTFGTINILPRAGRPANQGNWGRRALVRKVTKNLKVTLAELQSSSVVMREPSRRTTISAVLHQPGLYGRVARRKPLLSKRHMAACLVFAKRHLMDS</sequence>
<name>A0AAZ3RXF3_ONCTS</name>
<organism evidence="2 3">
    <name type="scientific">Oncorhynchus tshawytscha</name>
    <name type="common">Chinook salmon</name>
    <name type="synonym">Salmo tshawytscha</name>
    <dbReference type="NCBI Taxonomy" id="74940"/>
    <lineage>
        <taxon>Eukaryota</taxon>
        <taxon>Metazoa</taxon>
        <taxon>Chordata</taxon>
        <taxon>Craniata</taxon>
        <taxon>Vertebrata</taxon>
        <taxon>Euteleostomi</taxon>
        <taxon>Actinopterygii</taxon>
        <taxon>Neopterygii</taxon>
        <taxon>Teleostei</taxon>
        <taxon>Protacanthopterygii</taxon>
        <taxon>Salmoniformes</taxon>
        <taxon>Salmonidae</taxon>
        <taxon>Salmoninae</taxon>
        <taxon>Oncorhynchus</taxon>
    </lineage>
</organism>
<evidence type="ECO:0000259" key="1">
    <source>
        <dbReference type="Pfam" id="PF01498"/>
    </source>
</evidence>
<dbReference type="Gene3D" id="1.10.10.10">
    <property type="entry name" value="Winged helix-like DNA-binding domain superfamily/Winged helix DNA-binding domain"/>
    <property type="match status" value="1"/>
</dbReference>